<dbReference type="Gene3D" id="1.20.120.20">
    <property type="entry name" value="Apolipoprotein"/>
    <property type="match status" value="1"/>
</dbReference>
<evidence type="ECO:0008006" key="5">
    <source>
        <dbReference type="Google" id="ProtNLM"/>
    </source>
</evidence>
<name>A0A373F7V7_COMTE</name>
<dbReference type="AlphaFoldDB" id="A0A373F7V7"/>
<evidence type="ECO:0000256" key="2">
    <source>
        <dbReference type="SAM" id="Phobius"/>
    </source>
</evidence>
<keyword evidence="4" id="KW-1185">Reference proteome</keyword>
<feature type="transmembrane region" description="Helical" evidence="2">
    <location>
        <begin position="147"/>
        <end position="165"/>
    </location>
</feature>
<sequence length="170" mass="18238">MSQLEKNANAIVEDAKNAAADMADTAKNAAHKVADVAEDALDSAKDSAKKVAETVKDAAADAADTVKQTARSARRTASEAVDESGRQIRYTEDGEEVPFIDNLSHRAQDLAERSMDFWADSSDRARRQFQATADATTRYVAEQPGRSMLIAAATGAALATAFFLGRSRKK</sequence>
<evidence type="ECO:0000313" key="4">
    <source>
        <dbReference type="Proteomes" id="UP000261948"/>
    </source>
</evidence>
<feature type="region of interest" description="Disordered" evidence="1">
    <location>
        <begin position="65"/>
        <end position="95"/>
    </location>
</feature>
<accession>A0A373F7V7</accession>
<organism evidence="3 4">
    <name type="scientific">Comamonas testosteroni</name>
    <name type="common">Pseudomonas testosteroni</name>
    <dbReference type="NCBI Taxonomy" id="285"/>
    <lineage>
        <taxon>Bacteria</taxon>
        <taxon>Pseudomonadati</taxon>
        <taxon>Pseudomonadota</taxon>
        <taxon>Betaproteobacteria</taxon>
        <taxon>Burkholderiales</taxon>
        <taxon>Comamonadaceae</taxon>
        <taxon>Comamonas</taxon>
    </lineage>
</organism>
<dbReference type="EMBL" id="QURR01000039">
    <property type="protein sequence ID" value="RGE40241.1"/>
    <property type="molecule type" value="Genomic_DNA"/>
</dbReference>
<keyword evidence="2" id="KW-0812">Transmembrane</keyword>
<keyword evidence="2" id="KW-0472">Membrane</keyword>
<dbReference type="OrthoDB" id="8911615at2"/>
<proteinExistence type="predicted"/>
<comment type="caution">
    <text evidence="3">The sequence shown here is derived from an EMBL/GenBank/DDBJ whole genome shotgun (WGS) entry which is preliminary data.</text>
</comment>
<dbReference type="Proteomes" id="UP000261948">
    <property type="component" value="Unassembled WGS sequence"/>
</dbReference>
<gene>
    <name evidence="3" type="ORF">DZC30_20635</name>
</gene>
<reference evidence="3 4" key="1">
    <citation type="submission" date="2018-08" db="EMBL/GenBank/DDBJ databases">
        <title>Comamonas testosteroni strain SWCO2.</title>
        <authorList>
            <person name="Jiang N."/>
            <person name="Zhang X.Z."/>
        </authorList>
    </citation>
    <scope>NUCLEOTIDE SEQUENCE [LARGE SCALE GENOMIC DNA]</scope>
    <source>
        <strain evidence="3 4">SWCO2</strain>
    </source>
</reference>
<evidence type="ECO:0000256" key="1">
    <source>
        <dbReference type="SAM" id="MobiDB-lite"/>
    </source>
</evidence>
<protein>
    <recommendedName>
        <fullName evidence="5">DUF883 domain-containing protein</fullName>
    </recommendedName>
</protein>
<evidence type="ECO:0000313" key="3">
    <source>
        <dbReference type="EMBL" id="RGE40241.1"/>
    </source>
</evidence>
<feature type="compositionally biased region" description="Basic and acidic residues" evidence="1">
    <location>
        <begin position="83"/>
        <end position="92"/>
    </location>
</feature>
<keyword evidence="2" id="KW-1133">Transmembrane helix</keyword>